<feature type="transmembrane region" description="Helical" evidence="1">
    <location>
        <begin position="150"/>
        <end position="167"/>
    </location>
</feature>
<reference evidence="2 3" key="1">
    <citation type="submission" date="2020-08" db="EMBL/GenBank/DDBJ databases">
        <title>Sequencing the genomes of 1000 actinobacteria strains.</title>
        <authorList>
            <person name="Klenk H.-P."/>
        </authorList>
    </citation>
    <scope>NUCLEOTIDE SEQUENCE [LARGE SCALE GENOMIC DNA]</scope>
    <source>
        <strain evidence="2 3">DSM 45582</strain>
    </source>
</reference>
<dbReference type="PANTHER" id="PTHR34821">
    <property type="entry name" value="INNER MEMBRANE PROTEIN YDCZ"/>
    <property type="match status" value="1"/>
</dbReference>
<dbReference type="Proteomes" id="UP000580474">
    <property type="component" value="Unassembled WGS sequence"/>
</dbReference>
<proteinExistence type="predicted"/>
<protein>
    <submittedName>
        <fullName evidence="2">Transporter family-2 protein</fullName>
    </submittedName>
</protein>
<sequence length="322" mass="31750">MSAQPDSGSRSAARSRGLGMLGAVVVGVVLAVQSRLNGALGAQLHDGLAAALISFGSGLVVLLIATSFMPVARAGLRAVRDALRGGGLRWWQCLGGVAGGFLVFGQGLSAAALGVALFTVAVVAGQVGSGLVVDRVGLGPAGPQRVTSPRVVGAVLAVIAVLVAVWDELTGSGASWLILVPALAGIGVAWQQAVNGRVKQTAGSPAAAAVINFGVGAVGLLLAWLVEVAARGLPSGLPAQPWLYIGGVLGIFVIGGAAALVHRTGVLVLSMGMVAGQLLGALLLDLFVPAPGTAVPVTTVIGVGLTFVAVAVASIPDRTARA</sequence>
<organism evidence="2 3">
    <name type="scientific">Saccharopolyspora gloriosae</name>
    <dbReference type="NCBI Taxonomy" id="455344"/>
    <lineage>
        <taxon>Bacteria</taxon>
        <taxon>Bacillati</taxon>
        <taxon>Actinomycetota</taxon>
        <taxon>Actinomycetes</taxon>
        <taxon>Pseudonocardiales</taxon>
        <taxon>Pseudonocardiaceae</taxon>
        <taxon>Saccharopolyspora</taxon>
    </lineage>
</organism>
<feature type="transmembrane region" description="Helical" evidence="1">
    <location>
        <begin position="242"/>
        <end position="261"/>
    </location>
</feature>
<feature type="transmembrane region" description="Helical" evidence="1">
    <location>
        <begin position="206"/>
        <end position="230"/>
    </location>
</feature>
<dbReference type="AlphaFoldDB" id="A0A840NPI9"/>
<keyword evidence="1" id="KW-0472">Membrane</keyword>
<keyword evidence="3" id="KW-1185">Reference proteome</keyword>
<evidence type="ECO:0000313" key="3">
    <source>
        <dbReference type="Proteomes" id="UP000580474"/>
    </source>
</evidence>
<feature type="transmembrane region" description="Helical" evidence="1">
    <location>
        <begin position="18"/>
        <end position="36"/>
    </location>
</feature>
<keyword evidence="1" id="KW-0812">Transmembrane</keyword>
<comment type="caution">
    <text evidence="2">The sequence shown here is derived from an EMBL/GenBank/DDBJ whole genome shotgun (WGS) entry which is preliminary data.</text>
</comment>
<dbReference type="InterPro" id="IPR006750">
    <property type="entry name" value="YdcZ"/>
</dbReference>
<feature type="transmembrane region" description="Helical" evidence="1">
    <location>
        <begin position="48"/>
        <end position="69"/>
    </location>
</feature>
<evidence type="ECO:0000256" key="1">
    <source>
        <dbReference type="SAM" id="Phobius"/>
    </source>
</evidence>
<dbReference type="Pfam" id="PF04657">
    <property type="entry name" value="DMT_YdcZ"/>
    <property type="match status" value="2"/>
</dbReference>
<evidence type="ECO:0000313" key="2">
    <source>
        <dbReference type="EMBL" id="MBB5071973.1"/>
    </source>
</evidence>
<dbReference type="EMBL" id="JACHIV010000001">
    <property type="protein sequence ID" value="MBB5071973.1"/>
    <property type="molecule type" value="Genomic_DNA"/>
</dbReference>
<gene>
    <name evidence="2" type="ORF">BJ969_005061</name>
</gene>
<dbReference type="GO" id="GO:0005886">
    <property type="term" value="C:plasma membrane"/>
    <property type="evidence" value="ECO:0007669"/>
    <property type="project" value="TreeGrafter"/>
</dbReference>
<feature type="transmembrane region" description="Helical" evidence="1">
    <location>
        <begin position="173"/>
        <end position="194"/>
    </location>
</feature>
<keyword evidence="1" id="KW-1133">Transmembrane helix</keyword>
<accession>A0A840NPI9</accession>
<dbReference type="RefSeq" id="WP_343071589.1">
    <property type="nucleotide sequence ID" value="NZ_JACHIV010000001.1"/>
</dbReference>
<feature type="transmembrane region" description="Helical" evidence="1">
    <location>
        <begin position="90"/>
        <end position="109"/>
    </location>
</feature>
<feature type="transmembrane region" description="Helical" evidence="1">
    <location>
        <begin position="294"/>
        <end position="315"/>
    </location>
</feature>
<dbReference type="PANTHER" id="PTHR34821:SF2">
    <property type="entry name" value="INNER MEMBRANE PROTEIN YDCZ"/>
    <property type="match status" value="1"/>
</dbReference>
<name>A0A840NPI9_9PSEU</name>
<feature type="transmembrane region" description="Helical" evidence="1">
    <location>
        <begin position="268"/>
        <end position="288"/>
    </location>
</feature>
<feature type="transmembrane region" description="Helical" evidence="1">
    <location>
        <begin position="115"/>
        <end position="138"/>
    </location>
</feature>